<gene>
    <name evidence="1" type="ORF">LCGC14_0952370</name>
</gene>
<protein>
    <recommendedName>
        <fullName evidence="2">Mobilization protein MobD</fullName>
    </recommendedName>
</protein>
<dbReference type="AlphaFoldDB" id="A0A0F9R0D1"/>
<dbReference type="EMBL" id="LAZR01003396">
    <property type="protein sequence ID" value="KKN18776.1"/>
    <property type="molecule type" value="Genomic_DNA"/>
</dbReference>
<evidence type="ECO:0008006" key="2">
    <source>
        <dbReference type="Google" id="ProtNLM"/>
    </source>
</evidence>
<evidence type="ECO:0000313" key="1">
    <source>
        <dbReference type="EMBL" id="KKN18776.1"/>
    </source>
</evidence>
<dbReference type="SUPFAM" id="SSF52540">
    <property type="entry name" value="P-loop containing nucleoside triphosphate hydrolases"/>
    <property type="match status" value="1"/>
</dbReference>
<sequence length="235" mass="26726">MSSIHFIGGEKGGIGKSVVSRLISQYCLDYNYQYAGMDADQSHGTLTRFYPQFTQAIDLDSFESADLIVETAFKSDVNVIVDLPAQSERFLNKWMDENDVEGLLQESDINSVYWYVVDDGVDSAQLVTEFLTKYGSRIPCVVVKNYGRGSDFSILDKMLYEAGITPNKVIELPDLHTSTMHKVDKHNLNFWRAANVSEQGEDTLSMMERRRVKVWVRKAFEQIGDVMSITLNQHQ</sequence>
<name>A0A0F9R0D1_9ZZZZ</name>
<comment type="caution">
    <text evidence="1">The sequence shown here is derived from an EMBL/GenBank/DDBJ whole genome shotgun (WGS) entry which is preliminary data.</text>
</comment>
<organism evidence="1">
    <name type="scientific">marine sediment metagenome</name>
    <dbReference type="NCBI Taxonomy" id="412755"/>
    <lineage>
        <taxon>unclassified sequences</taxon>
        <taxon>metagenomes</taxon>
        <taxon>ecological metagenomes</taxon>
    </lineage>
</organism>
<proteinExistence type="predicted"/>
<reference evidence="1" key="1">
    <citation type="journal article" date="2015" name="Nature">
        <title>Complex archaea that bridge the gap between prokaryotes and eukaryotes.</title>
        <authorList>
            <person name="Spang A."/>
            <person name="Saw J.H."/>
            <person name="Jorgensen S.L."/>
            <person name="Zaremba-Niedzwiedzka K."/>
            <person name="Martijn J."/>
            <person name="Lind A.E."/>
            <person name="van Eijk R."/>
            <person name="Schleper C."/>
            <person name="Guy L."/>
            <person name="Ettema T.J."/>
        </authorList>
    </citation>
    <scope>NUCLEOTIDE SEQUENCE</scope>
</reference>
<accession>A0A0F9R0D1</accession>
<dbReference type="InterPro" id="IPR027417">
    <property type="entry name" value="P-loop_NTPase"/>
</dbReference>